<dbReference type="InterPro" id="IPR027417">
    <property type="entry name" value="P-loop_NTPase"/>
</dbReference>
<dbReference type="InterPro" id="IPR011990">
    <property type="entry name" value="TPR-like_helical_dom_sf"/>
</dbReference>
<dbReference type="GO" id="GO:0006355">
    <property type="term" value="P:regulation of DNA-templated transcription"/>
    <property type="evidence" value="ECO:0007669"/>
    <property type="project" value="InterPro"/>
</dbReference>
<organism evidence="8 9">
    <name type="scientific">Pseudonocardia petroleophila</name>
    <dbReference type="NCBI Taxonomy" id="37331"/>
    <lineage>
        <taxon>Bacteria</taxon>
        <taxon>Bacillati</taxon>
        <taxon>Actinomycetota</taxon>
        <taxon>Actinomycetes</taxon>
        <taxon>Pseudonocardiales</taxon>
        <taxon>Pseudonocardiaceae</taxon>
        <taxon>Pseudonocardia</taxon>
    </lineage>
</organism>
<dbReference type="RefSeq" id="WP_185719179.1">
    <property type="nucleotide sequence ID" value="NZ_BAAAWI010000001.1"/>
</dbReference>
<keyword evidence="2" id="KW-0805">Transcription regulation</keyword>
<feature type="domain" description="AAA+ ATPase" evidence="5">
    <location>
        <begin position="280"/>
        <end position="498"/>
    </location>
</feature>
<dbReference type="InterPro" id="IPR036388">
    <property type="entry name" value="WH-like_DNA-bd_sf"/>
</dbReference>
<dbReference type="PANTHER" id="PTHR35807:SF1">
    <property type="entry name" value="TRANSCRIPTIONAL REGULATOR REDD"/>
    <property type="match status" value="1"/>
</dbReference>
<keyword evidence="9" id="KW-1185">Reference proteome</keyword>
<dbReference type="GO" id="GO:0003677">
    <property type="term" value="F:DNA binding"/>
    <property type="evidence" value="ECO:0007669"/>
    <property type="project" value="UniProtKB-KW"/>
</dbReference>
<dbReference type="Gene3D" id="1.25.40.10">
    <property type="entry name" value="Tetratricopeptide repeat domain"/>
    <property type="match status" value="3"/>
</dbReference>
<dbReference type="KEGG" id="ppel:H6H00_31135"/>
<evidence type="ECO:0000313" key="8">
    <source>
        <dbReference type="EMBL" id="QNG52425.1"/>
    </source>
</evidence>
<evidence type="ECO:0000259" key="7">
    <source>
        <dbReference type="SMART" id="SM01043"/>
    </source>
</evidence>
<protein>
    <submittedName>
        <fullName evidence="8">AAA family ATPase</fullName>
    </submittedName>
</protein>
<evidence type="ECO:0000256" key="1">
    <source>
        <dbReference type="ARBA" id="ARBA00005820"/>
    </source>
</evidence>
<proteinExistence type="inferred from homology"/>
<feature type="domain" description="OmpR/PhoB-type" evidence="6">
    <location>
        <begin position="18"/>
        <end position="90"/>
    </location>
</feature>
<dbReference type="InterPro" id="IPR016032">
    <property type="entry name" value="Sig_transdc_resp-reg_C-effctor"/>
</dbReference>
<dbReference type="AlphaFoldDB" id="A0A7G7MI14"/>
<dbReference type="Proteomes" id="UP000515728">
    <property type="component" value="Chromosome"/>
</dbReference>
<dbReference type="PANTHER" id="PTHR35807">
    <property type="entry name" value="TRANSCRIPTIONAL REGULATOR REDD-RELATED"/>
    <property type="match status" value="1"/>
</dbReference>
<gene>
    <name evidence="8" type="ORF">H6H00_31135</name>
</gene>
<dbReference type="InterPro" id="IPR001867">
    <property type="entry name" value="OmpR/PhoB-type_DNA-bd"/>
</dbReference>
<reference evidence="8 9" key="1">
    <citation type="submission" date="2020-08" db="EMBL/GenBank/DDBJ databases">
        <authorList>
            <person name="Mo P."/>
        </authorList>
    </citation>
    <scope>NUCLEOTIDE SEQUENCE [LARGE SCALE GENOMIC DNA]</scope>
    <source>
        <strain evidence="8 9">CGMCC 4.1532</strain>
    </source>
</reference>
<dbReference type="InterPro" id="IPR041664">
    <property type="entry name" value="AAA_16"/>
</dbReference>
<dbReference type="Pfam" id="PF03704">
    <property type="entry name" value="BTAD"/>
    <property type="match status" value="1"/>
</dbReference>
<dbReference type="SMART" id="SM00862">
    <property type="entry name" value="Trans_reg_C"/>
    <property type="match status" value="1"/>
</dbReference>
<dbReference type="Gene3D" id="3.40.50.300">
    <property type="entry name" value="P-loop containing nucleotide triphosphate hydrolases"/>
    <property type="match status" value="1"/>
</dbReference>
<comment type="similarity">
    <text evidence="1">Belongs to the AfsR/DnrI/RedD regulatory family.</text>
</comment>
<evidence type="ECO:0000259" key="5">
    <source>
        <dbReference type="SMART" id="SM00382"/>
    </source>
</evidence>
<dbReference type="InterPro" id="IPR051677">
    <property type="entry name" value="AfsR-DnrI-RedD_regulator"/>
</dbReference>
<feature type="domain" description="Bacterial transcriptional activator" evidence="7">
    <location>
        <begin position="96"/>
        <end position="239"/>
    </location>
</feature>
<evidence type="ECO:0000256" key="4">
    <source>
        <dbReference type="ARBA" id="ARBA00023163"/>
    </source>
</evidence>
<dbReference type="Pfam" id="PF13191">
    <property type="entry name" value="AAA_16"/>
    <property type="match status" value="1"/>
</dbReference>
<evidence type="ECO:0000256" key="2">
    <source>
        <dbReference type="ARBA" id="ARBA00023015"/>
    </source>
</evidence>
<dbReference type="SUPFAM" id="SSF46894">
    <property type="entry name" value="C-terminal effector domain of the bipartite response regulators"/>
    <property type="match status" value="1"/>
</dbReference>
<evidence type="ECO:0000313" key="9">
    <source>
        <dbReference type="Proteomes" id="UP000515728"/>
    </source>
</evidence>
<accession>A0A7G7MI14</accession>
<dbReference type="SMART" id="SM00382">
    <property type="entry name" value="AAA"/>
    <property type="match status" value="1"/>
</dbReference>
<evidence type="ECO:0000256" key="3">
    <source>
        <dbReference type="ARBA" id="ARBA00023125"/>
    </source>
</evidence>
<dbReference type="SUPFAM" id="SSF52540">
    <property type="entry name" value="P-loop containing nucleoside triphosphate hydrolases"/>
    <property type="match status" value="1"/>
</dbReference>
<dbReference type="InterPro" id="IPR003593">
    <property type="entry name" value="AAA+_ATPase"/>
</dbReference>
<evidence type="ECO:0000259" key="6">
    <source>
        <dbReference type="SMART" id="SM00862"/>
    </source>
</evidence>
<dbReference type="EMBL" id="CP060131">
    <property type="protein sequence ID" value="QNG52425.1"/>
    <property type="molecule type" value="Genomic_DNA"/>
</dbReference>
<dbReference type="GO" id="GO:0000160">
    <property type="term" value="P:phosphorelay signal transduction system"/>
    <property type="evidence" value="ECO:0007669"/>
    <property type="project" value="InterPro"/>
</dbReference>
<sequence length="1072" mass="111420">MDGVRIRLSGSFAVEDGDGPVVVGGRKSRRLLARLAAARGGTVAVDDLVADLWPATAPRGPADNVATLVSRLRATLGPDAVLGARPAYRLGPGVRVDVAEADVLAAEAARRTGEPALALVAARRGLDLLGAGAVLTGESGDWVDVLQREVDAILRALRHAAADAALRVGDPGSAVVTAQAAADADALDDRAHRLLMAAHHAAGDPQRALVVYARLRAAVADELGTDPSPAAQALHLAVLRGDPLPGAHPVPDRYPRPAPAGRGAELDRLTAAWAAAAGGATGLLLVTGEAGIGKTTLAEALAGVVADTGGLVLRARCYAAERSLLLQPVLDAVAPALRTLPPGETRRLAGPGAPVLAGLLPDLAAVLGEPDPARGSADQERRRTSDAVRALLRSWAAVRPVLLLLDDLQNAGTATVELLHYIAARPGPDRLLLLATVRSEEGSEALALLDDVGTRVEIGPLAADAVALLAARAGAPRLAEDILRRTRGHTLFVVETLRGLAAGETGVPDSLQAAVLARMRRVGPDVEQVLRAGAVLGAAVAPETVAAMLGLPLPDVLLRLADAATARLLVDTGDRYEFANDLVHEVLYASTPAPARRAYHRRAADLLADRPEVLAGHAAAAGDPEGAARAWLAAGRQAVDRFAAADGRDLLDRALATGVDDAALTARIHLARGLAHLALGAFGPSAADLRDALGAARAAGDRRLEIEVLRHLAGDVTSALGLSERALHLAEAVRIAVELDDPAAQADLLGWQAVVATNRLRFTGAIDLGRRAVAAGRASGSEAALAAGLDGLKTAYAYLGDTVHLAPVLTELEPLLRRRGDLRVLYWAVFESALPFVAAAEWDRAAERIADALEINRRSGYVSHAPWFVAHQGWLERLRGRLDRAEELGRRAVDLADAAEHHWWRATAHGILATTLLGLGRGDEAAALLRAVRDDAGRTGIEGYLLRCLAPLAEATGDPDVLLTAEEVLSGVDAPPGHAWLTGGDTYLSVARARLARGEPDRARAVLAPLREAAARQGWVPWRAAAALVDADALDALGDHAAAERSRTPAVDLATRHGMPHLARAARPGGSG</sequence>
<dbReference type="InterPro" id="IPR005158">
    <property type="entry name" value="BTAD"/>
</dbReference>
<name>A0A7G7MI14_9PSEU</name>
<dbReference type="SUPFAM" id="SSF48452">
    <property type="entry name" value="TPR-like"/>
    <property type="match status" value="2"/>
</dbReference>
<keyword evidence="3" id="KW-0238">DNA-binding</keyword>
<dbReference type="Gene3D" id="1.10.10.10">
    <property type="entry name" value="Winged helix-like DNA-binding domain superfamily/Winged helix DNA-binding domain"/>
    <property type="match status" value="1"/>
</dbReference>
<keyword evidence="4" id="KW-0804">Transcription</keyword>
<dbReference type="SMART" id="SM01043">
    <property type="entry name" value="BTAD"/>
    <property type="match status" value="1"/>
</dbReference>